<dbReference type="AlphaFoldDB" id="A0AAE1PNS0"/>
<keyword evidence="3" id="KW-1185">Reference proteome</keyword>
<evidence type="ECO:0000313" key="3">
    <source>
        <dbReference type="Proteomes" id="UP001292094"/>
    </source>
</evidence>
<dbReference type="Proteomes" id="UP001292094">
    <property type="component" value="Unassembled WGS sequence"/>
</dbReference>
<accession>A0AAE1PNS0</accession>
<comment type="caution">
    <text evidence="2">The sequence shown here is derived from an EMBL/GenBank/DDBJ whole genome shotgun (WGS) entry which is preliminary data.</text>
</comment>
<dbReference type="Gene3D" id="3.30.70.1820">
    <property type="entry name" value="L1 transposable element, RRM domain"/>
    <property type="match status" value="1"/>
</dbReference>
<name>A0AAE1PNS0_9EUCA</name>
<dbReference type="EMBL" id="JAWZYT010001449">
    <property type="protein sequence ID" value="KAK4312030.1"/>
    <property type="molecule type" value="Genomic_DNA"/>
</dbReference>
<reference evidence="2" key="1">
    <citation type="submission" date="2023-11" db="EMBL/GenBank/DDBJ databases">
        <title>Genome assemblies of two species of porcelain crab, Petrolisthes cinctipes and Petrolisthes manimaculis (Anomura: Porcellanidae).</title>
        <authorList>
            <person name="Angst P."/>
        </authorList>
    </citation>
    <scope>NUCLEOTIDE SEQUENCE</scope>
    <source>
        <strain evidence="2">PB745_02</strain>
        <tissue evidence="2">Gill</tissue>
    </source>
</reference>
<evidence type="ECO:0000313" key="2">
    <source>
        <dbReference type="EMBL" id="KAK4312030.1"/>
    </source>
</evidence>
<organism evidence="2 3">
    <name type="scientific">Petrolisthes manimaculis</name>
    <dbReference type="NCBI Taxonomy" id="1843537"/>
    <lineage>
        <taxon>Eukaryota</taxon>
        <taxon>Metazoa</taxon>
        <taxon>Ecdysozoa</taxon>
        <taxon>Arthropoda</taxon>
        <taxon>Crustacea</taxon>
        <taxon>Multicrustacea</taxon>
        <taxon>Malacostraca</taxon>
        <taxon>Eumalacostraca</taxon>
        <taxon>Eucarida</taxon>
        <taxon>Decapoda</taxon>
        <taxon>Pleocyemata</taxon>
        <taxon>Anomura</taxon>
        <taxon>Galatheoidea</taxon>
        <taxon>Porcellanidae</taxon>
        <taxon>Petrolisthes</taxon>
    </lineage>
</organism>
<evidence type="ECO:0000256" key="1">
    <source>
        <dbReference type="SAM" id="MobiDB-lite"/>
    </source>
</evidence>
<sequence length="111" mass="12222">MERAHRVGQRMDQRPRPIIAKFTRFCDREAILREVEQFWTVKQAETEVWVAMQQLQSVLGLHPALSPVSASMTGGGAVEPTPASGLKAAAVKEATPQHSAPPQGKTKSKKY</sequence>
<gene>
    <name evidence="2" type="ORF">Pmani_016523</name>
</gene>
<protein>
    <submittedName>
        <fullName evidence="2">Uncharacterized protein</fullName>
    </submittedName>
</protein>
<feature type="region of interest" description="Disordered" evidence="1">
    <location>
        <begin position="69"/>
        <end position="111"/>
    </location>
</feature>
<proteinExistence type="predicted"/>